<dbReference type="RefSeq" id="WP_169704384.1">
    <property type="nucleotide sequence ID" value="NZ_OCTL01000150.1"/>
</dbReference>
<sequence length="296" mass="34223">MTQQTNYDQENDILRKGTLVCFSCSVWGETTKIRTKDILNTDAERDLIDNVKHKIDKAWLAPLKKLRSRAREYLYNRAYTFPIPGFIFVPRGNITNIDEAMQSFAGEFDRLIDQFMLKYPEYIDEMRRRLGSLYNPLDYPSDLRSHFAFSWKFMNLSSESNTELLSPDVVRREEVSFRQMVDEFKDTAMTTLRTTFAEMVNRTVERLSGEKKIFRDTLIGNIREFVDGFATMNINDDEELAAAVDKCNRILNGVSIDAIRSNEQLRHNIANSMQAVQGQLAGMMIGAPIRKLRKVG</sequence>
<dbReference type="InterPro" id="IPR021496">
    <property type="entry name" value="DUF3150"/>
</dbReference>
<proteinExistence type="predicted"/>
<accession>Q1Q5C5</accession>
<name>Q1Q5C5_KUEST</name>
<dbReference type="Pfam" id="PF11348">
    <property type="entry name" value="DUF3150"/>
    <property type="match status" value="1"/>
</dbReference>
<dbReference type="EMBL" id="CT573071">
    <property type="protein sequence ID" value="CAJ75220.1"/>
    <property type="molecule type" value="Genomic_DNA"/>
</dbReference>
<evidence type="ECO:0000313" key="1">
    <source>
        <dbReference type="EMBL" id="CAJ75220.1"/>
    </source>
</evidence>
<protein>
    <recommendedName>
        <fullName evidence="2">DUF3150 domain-containing protein</fullName>
    </recommendedName>
</protein>
<reference evidence="1" key="1">
    <citation type="journal article" date="2006" name="Nature">
        <title>Deciphering the evolution and metabolism of an anammox bacterium from a community genome.</title>
        <authorList>
            <person name="Strous M."/>
            <person name="Pelletier E."/>
            <person name="Mangenot S."/>
            <person name="Rattei T."/>
            <person name="Lehner A."/>
            <person name="Taylor M.W."/>
            <person name="Horn M."/>
            <person name="Daims H."/>
            <person name="Bartol-Mavel D."/>
            <person name="Wincker P."/>
            <person name="Barbe V."/>
            <person name="Fonknechten N."/>
            <person name="Vallenet D."/>
            <person name="Segurens B."/>
            <person name="Schenowitz-Truong C."/>
            <person name="Medigue C."/>
            <person name="Collingro A."/>
            <person name="Snel B."/>
            <person name="Dutilh B.E."/>
            <person name="OpDenCamp H.J.M."/>
            <person name="vanDerDrift C."/>
            <person name="Cirpus I."/>
            <person name="vanDePas-Schoonen K.T."/>
            <person name="Harhangi H.R."/>
            <person name="vanNiftrik L."/>
            <person name="Schmid M."/>
            <person name="Keltjens J."/>
            <person name="vanDeVossenberg J."/>
            <person name="Kartal B."/>
            <person name="Meier H."/>
            <person name="Frishman D."/>
            <person name="Huynen M.A."/>
            <person name="Mewes H."/>
            <person name="Weissenbach J."/>
            <person name="Jetten M.S.M."/>
            <person name="Wagner M."/>
            <person name="LePaslier D."/>
        </authorList>
    </citation>
    <scope>NUCLEOTIDE SEQUENCE</scope>
</reference>
<evidence type="ECO:0008006" key="2">
    <source>
        <dbReference type="Google" id="ProtNLM"/>
    </source>
</evidence>
<dbReference type="AlphaFoldDB" id="Q1Q5C5"/>
<gene>
    <name evidence="1" type="ORF">kuste4458</name>
</gene>
<reference evidence="1" key="2">
    <citation type="submission" date="2006-01" db="EMBL/GenBank/DDBJ databases">
        <authorList>
            <person name="Genoscope"/>
        </authorList>
    </citation>
    <scope>NUCLEOTIDE SEQUENCE</scope>
</reference>
<organism evidence="1">
    <name type="scientific">Kuenenia stuttgartiensis</name>
    <dbReference type="NCBI Taxonomy" id="174633"/>
    <lineage>
        <taxon>Bacteria</taxon>
        <taxon>Pseudomonadati</taxon>
        <taxon>Planctomycetota</taxon>
        <taxon>Candidatus Brocadiia</taxon>
        <taxon>Candidatus Brocadiales</taxon>
        <taxon>Candidatus Brocadiaceae</taxon>
        <taxon>Candidatus Kuenenia</taxon>
    </lineage>
</organism>